<keyword evidence="7" id="KW-1185">Reference proteome</keyword>
<dbReference type="GO" id="GO:0030313">
    <property type="term" value="C:cell envelope"/>
    <property type="evidence" value="ECO:0007669"/>
    <property type="project" value="UniProtKB-SubCell"/>
</dbReference>
<dbReference type="Gene3D" id="3.40.190.10">
    <property type="entry name" value="Periplasmic binding protein-like II"/>
    <property type="match status" value="1"/>
</dbReference>
<dbReference type="SUPFAM" id="SSF53850">
    <property type="entry name" value="Periplasmic binding protein-like II"/>
    <property type="match status" value="1"/>
</dbReference>
<comment type="similarity">
    <text evidence="2">Belongs to the bacterial solute-binding protein 1 family.</text>
</comment>
<accession>A0A5C4SXQ6</accession>
<dbReference type="EMBL" id="VDCQ01000078">
    <property type="protein sequence ID" value="TNJ61017.1"/>
    <property type="molecule type" value="Genomic_DNA"/>
</dbReference>
<reference evidence="6 7" key="1">
    <citation type="submission" date="2019-05" db="EMBL/GenBank/DDBJ databases">
        <title>We sequenced the genome of Paenibacillus hemerocallicola KCTC 33185 for further insight into its adaptation and study the phylogeny of Paenibacillus.</title>
        <authorList>
            <person name="Narsing Rao M.P."/>
        </authorList>
    </citation>
    <scope>NUCLEOTIDE SEQUENCE [LARGE SCALE GENOMIC DNA]</scope>
    <source>
        <strain evidence="6 7">KCTC 33185</strain>
    </source>
</reference>
<evidence type="ECO:0000256" key="1">
    <source>
        <dbReference type="ARBA" id="ARBA00004196"/>
    </source>
</evidence>
<dbReference type="AlphaFoldDB" id="A0A5C4SXQ6"/>
<dbReference type="PROSITE" id="PS51257">
    <property type="entry name" value="PROKAR_LIPOPROTEIN"/>
    <property type="match status" value="1"/>
</dbReference>
<keyword evidence="4 5" id="KW-0732">Signal</keyword>
<dbReference type="PANTHER" id="PTHR43649">
    <property type="entry name" value="ARABINOSE-BINDING PROTEIN-RELATED"/>
    <property type="match status" value="1"/>
</dbReference>
<dbReference type="RefSeq" id="WP_139606897.1">
    <property type="nucleotide sequence ID" value="NZ_VDCQ01000078.1"/>
</dbReference>
<feature type="signal peptide" evidence="5">
    <location>
        <begin position="1"/>
        <end position="20"/>
    </location>
</feature>
<evidence type="ECO:0000256" key="5">
    <source>
        <dbReference type="SAM" id="SignalP"/>
    </source>
</evidence>
<dbReference type="OrthoDB" id="2643984at2"/>
<proteinExistence type="inferred from homology"/>
<evidence type="ECO:0000256" key="2">
    <source>
        <dbReference type="ARBA" id="ARBA00008520"/>
    </source>
</evidence>
<comment type="subcellular location">
    <subcellularLocation>
        <location evidence="1">Cell envelope</location>
    </subcellularLocation>
</comment>
<dbReference type="Proteomes" id="UP000307943">
    <property type="component" value="Unassembled WGS sequence"/>
</dbReference>
<evidence type="ECO:0000313" key="7">
    <source>
        <dbReference type="Proteomes" id="UP000307943"/>
    </source>
</evidence>
<dbReference type="InterPro" id="IPR050490">
    <property type="entry name" value="Bact_solute-bd_prot1"/>
</dbReference>
<evidence type="ECO:0000256" key="4">
    <source>
        <dbReference type="ARBA" id="ARBA00022729"/>
    </source>
</evidence>
<name>A0A5C4SXQ6_9BACL</name>
<dbReference type="Pfam" id="PF01547">
    <property type="entry name" value="SBP_bac_1"/>
    <property type="match status" value="1"/>
</dbReference>
<gene>
    <name evidence="6" type="ORF">FE784_35030</name>
</gene>
<evidence type="ECO:0000256" key="3">
    <source>
        <dbReference type="ARBA" id="ARBA00022448"/>
    </source>
</evidence>
<dbReference type="InterPro" id="IPR006059">
    <property type="entry name" value="SBP"/>
</dbReference>
<feature type="chain" id="PRO_5039224771" evidence="5">
    <location>
        <begin position="21"/>
        <end position="444"/>
    </location>
</feature>
<keyword evidence="3" id="KW-0813">Transport</keyword>
<sequence>MKKQAIVYSLLASMMALTTACSSGKTDGIASIDAKPADNKAATEVKKQPVELVFYTPGAGYDETFMDIFGSEIQRKFPHITVKFVSAGTTQLPDLVATGQTVDVLFMSIGQSDMLTTYNYQYDISELIKSKKFDLNHLEPSSVELQKGFANNGMYGLPVFTNTLGFFYNKDIFDKFGVAYPKDGINWDQLKELAARMSRTDGGITYNGLVMSSSANIVLNPFSVPYIDKATKKSIFTTEKFKQAFNLLTSVALLPGNGLTNDTWALAGQQKMFFQDQTAAMMLHFVNTGLTTLKTQFNWDIATYPQLTSNPGVGPQSYPTYFYITQTGKNKEDAFDAIAYLTTDEFQTRMAKKGMLPILKDKSKGLSEFGKDNPLFKDKNVNALIPDKYAPSALISSEIVKAQSPGHAAFFEAYQSVVLGTKDANTALREAGEKYDAKLAELFK</sequence>
<comment type="caution">
    <text evidence="6">The sequence shown here is derived from an EMBL/GenBank/DDBJ whole genome shotgun (WGS) entry which is preliminary data.</text>
</comment>
<dbReference type="PANTHER" id="PTHR43649:SF31">
    <property type="entry name" value="SN-GLYCEROL-3-PHOSPHATE-BINDING PERIPLASMIC PROTEIN UGPB"/>
    <property type="match status" value="1"/>
</dbReference>
<evidence type="ECO:0000313" key="6">
    <source>
        <dbReference type="EMBL" id="TNJ61017.1"/>
    </source>
</evidence>
<protein>
    <submittedName>
        <fullName evidence="6">Extracellular solute-binding protein</fullName>
    </submittedName>
</protein>
<organism evidence="6 7">
    <name type="scientific">Paenibacillus hemerocallicola</name>
    <dbReference type="NCBI Taxonomy" id="1172614"/>
    <lineage>
        <taxon>Bacteria</taxon>
        <taxon>Bacillati</taxon>
        <taxon>Bacillota</taxon>
        <taxon>Bacilli</taxon>
        <taxon>Bacillales</taxon>
        <taxon>Paenibacillaceae</taxon>
        <taxon>Paenibacillus</taxon>
    </lineage>
</organism>